<accession>A0ABY8IYT7</accession>
<dbReference type="EMBL" id="CP121671">
    <property type="protein sequence ID" value="WFT74986.1"/>
    <property type="molecule type" value="Genomic_DNA"/>
</dbReference>
<protein>
    <recommendedName>
        <fullName evidence="9">Protein translocase subunit SecE</fullName>
    </recommendedName>
</protein>
<comment type="function">
    <text evidence="9">Essential subunit of the Sec protein translocation channel SecYEG. Clamps together the 2 halves of SecY. May contact the channel plug during translocation.</text>
</comment>
<dbReference type="InterPro" id="IPR001901">
    <property type="entry name" value="Translocase_SecE/Sec61-g"/>
</dbReference>
<keyword evidence="4 9" id="KW-0812">Transmembrane</keyword>
<comment type="subunit">
    <text evidence="9">Component of the Sec protein translocase complex. Heterotrimer consisting of SecY, SecE and SecG subunits. The heterotrimers can form oligomers, although 1 heterotrimer is thought to be able to translocate proteins. Interacts with the ribosome. Interacts with SecDF, and other proteins may be involved. Interacts with SecA.</text>
</comment>
<evidence type="ECO:0000256" key="4">
    <source>
        <dbReference type="ARBA" id="ARBA00022692"/>
    </source>
</evidence>
<gene>
    <name evidence="9 10" type="primary">secE</name>
    <name evidence="10" type="ORF">P9989_00785</name>
</gene>
<proteinExistence type="inferred from homology"/>
<evidence type="ECO:0000256" key="8">
    <source>
        <dbReference type="ARBA" id="ARBA00023136"/>
    </source>
</evidence>
<comment type="subcellular location">
    <subcellularLocation>
        <location evidence="9">Cell membrane</location>
        <topology evidence="9">Single-pass membrane protein</topology>
    </subcellularLocation>
    <subcellularLocation>
        <location evidence="1">Membrane</location>
    </subcellularLocation>
</comment>
<dbReference type="PANTHER" id="PTHR33910">
    <property type="entry name" value="PROTEIN TRANSLOCASE SUBUNIT SECE"/>
    <property type="match status" value="1"/>
</dbReference>
<name>A0ABY8IYT7_9BACI</name>
<sequence>MFKFFRNVSREMRKVSWPKGQELTRYTVTVLGTVAFVAVFFAIVDLGISQVLELISK</sequence>
<evidence type="ECO:0000256" key="6">
    <source>
        <dbReference type="ARBA" id="ARBA00022989"/>
    </source>
</evidence>
<keyword evidence="7 9" id="KW-0811">Translocation</keyword>
<dbReference type="RefSeq" id="WP_283076973.1">
    <property type="nucleotide sequence ID" value="NZ_CP121671.1"/>
</dbReference>
<keyword evidence="2 9" id="KW-0813">Transport</keyword>
<evidence type="ECO:0000313" key="10">
    <source>
        <dbReference type="EMBL" id="WFT74986.1"/>
    </source>
</evidence>
<keyword evidence="8 9" id="KW-0472">Membrane</keyword>
<feature type="transmembrane region" description="Helical" evidence="9">
    <location>
        <begin position="23"/>
        <end position="44"/>
    </location>
</feature>
<dbReference type="PROSITE" id="PS01067">
    <property type="entry name" value="SECE_SEC61G"/>
    <property type="match status" value="1"/>
</dbReference>
<dbReference type="NCBIfam" id="TIGR00964">
    <property type="entry name" value="secE_bact"/>
    <property type="match status" value="1"/>
</dbReference>
<reference evidence="10 11" key="1">
    <citation type="submission" date="2023-04" db="EMBL/GenBank/DDBJ databases">
        <title>Genome sequence of Halobacillus naozhouensis KACC 21980.</title>
        <authorList>
            <person name="Kim S."/>
            <person name="Heo J."/>
            <person name="Kwon S.-W."/>
        </authorList>
    </citation>
    <scope>NUCLEOTIDE SEQUENCE [LARGE SCALE GENOMIC DNA]</scope>
    <source>
        <strain evidence="10 11">KCTC 13234</strain>
    </source>
</reference>
<dbReference type="InterPro" id="IPR005807">
    <property type="entry name" value="SecE_bac"/>
</dbReference>
<evidence type="ECO:0000256" key="3">
    <source>
        <dbReference type="ARBA" id="ARBA00022475"/>
    </source>
</evidence>
<dbReference type="HAMAP" id="MF_00422">
    <property type="entry name" value="SecE"/>
    <property type="match status" value="1"/>
</dbReference>
<keyword evidence="11" id="KW-1185">Reference proteome</keyword>
<comment type="similarity">
    <text evidence="9">Belongs to the SecE/SEC61-gamma family.</text>
</comment>
<evidence type="ECO:0000256" key="5">
    <source>
        <dbReference type="ARBA" id="ARBA00022927"/>
    </source>
</evidence>
<dbReference type="Gene3D" id="1.20.5.1030">
    <property type="entry name" value="Preprotein translocase secy subunit"/>
    <property type="match status" value="1"/>
</dbReference>
<dbReference type="PANTHER" id="PTHR33910:SF1">
    <property type="entry name" value="PROTEIN TRANSLOCASE SUBUNIT SECE"/>
    <property type="match status" value="1"/>
</dbReference>
<keyword evidence="5 9" id="KW-0653">Protein transport</keyword>
<evidence type="ECO:0000256" key="7">
    <source>
        <dbReference type="ARBA" id="ARBA00023010"/>
    </source>
</evidence>
<evidence type="ECO:0000256" key="9">
    <source>
        <dbReference type="HAMAP-Rule" id="MF_00422"/>
    </source>
</evidence>
<organism evidence="10 11">
    <name type="scientific">Halobacillus naozhouensis</name>
    <dbReference type="NCBI Taxonomy" id="554880"/>
    <lineage>
        <taxon>Bacteria</taxon>
        <taxon>Bacillati</taxon>
        <taxon>Bacillota</taxon>
        <taxon>Bacilli</taxon>
        <taxon>Bacillales</taxon>
        <taxon>Bacillaceae</taxon>
        <taxon>Halobacillus</taxon>
    </lineage>
</organism>
<dbReference type="InterPro" id="IPR038379">
    <property type="entry name" value="SecE_sf"/>
</dbReference>
<dbReference type="Proteomes" id="UP001221597">
    <property type="component" value="Chromosome"/>
</dbReference>
<dbReference type="Pfam" id="PF00584">
    <property type="entry name" value="SecE"/>
    <property type="match status" value="1"/>
</dbReference>
<evidence type="ECO:0000313" key="11">
    <source>
        <dbReference type="Proteomes" id="UP001221597"/>
    </source>
</evidence>
<evidence type="ECO:0000256" key="1">
    <source>
        <dbReference type="ARBA" id="ARBA00004370"/>
    </source>
</evidence>
<keyword evidence="3 9" id="KW-1003">Cell membrane</keyword>
<evidence type="ECO:0000256" key="2">
    <source>
        <dbReference type="ARBA" id="ARBA00022448"/>
    </source>
</evidence>
<keyword evidence="6 9" id="KW-1133">Transmembrane helix</keyword>